<feature type="transmembrane region" description="Helical" evidence="3">
    <location>
        <begin position="832"/>
        <end position="851"/>
    </location>
</feature>
<dbReference type="AlphaFoldDB" id="A0AAJ7T400"/>
<dbReference type="RefSeq" id="XP_032809985.1">
    <property type="nucleotide sequence ID" value="XM_032954094.1"/>
</dbReference>
<evidence type="ECO:0000259" key="4">
    <source>
        <dbReference type="PROSITE" id="PS50006"/>
    </source>
</evidence>
<feature type="compositionally biased region" description="Acidic residues" evidence="2">
    <location>
        <begin position="385"/>
        <end position="398"/>
    </location>
</feature>
<feature type="region of interest" description="Disordered" evidence="2">
    <location>
        <begin position="371"/>
        <end position="441"/>
    </location>
</feature>
<keyword evidence="1" id="KW-0175">Coiled coil</keyword>
<feature type="compositionally biased region" description="Basic and acidic residues" evidence="2">
    <location>
        <begin position="621"/>
        <end position="640"/>
    </location>
</feature>
<feature type="domain" description="FHA" evidence="4">
    <location>
        <begin position="28"/>
        <end position="83"/>
    </location>
</feature>
<sequence length="855" mass="95338">MPWPQAVLSSRPDSHAFQERRLCLAEAVRVGRSVARCRAATNNATFDCKVLSRHHARLWYSDGKFLLQDTRSSNGTFVNGQRLGKSGEESAPYQLYSGDVLQFGVDVTENARKVTHGCIITMVKLLLPDGTEYKRRPEVDSASVKPEANSSTTLKLQDLHQLSHYLQEALYREQLLHKKLSALQTLLQSAQRASDDGWQALIIEDKLLSRLETLENRLMAYSKQTLSDECLRKELELLQCDKGQYETAAKEALRRALQDKVEAHEKLASAQCALRCSDEELVHLQAVQEASRAEIKELALQRERAAQRVAQLEEQLQAALCESALKDESSQEELERRLAAMETHESALLTRIEQLTTENDRTRDLLAQAHELLKNGGRYPRDGDIDGEETETEGDTEPSPDRRDKEECLSTILEEPEDMRGYSQDGEAGTARSQAQEDSSVVSFSAREVLLELLSAQQCEDGDADAGGGGGDGATTLGPPWLRPGPGEEGEGPGEPAAMRARLADTQEIGRIFTARCGELEAMLEEEQEASTRQADVSSKSIQNLQAQLVSLREELESLRREKESELQEARRELTQVLEQARTLRHVLEDTATERENDIAMLQEELGRLRTELFRQQQNKSDSERPRSAEHGFTDSTRLRGHVERLEGECHGLRAECEELQRERDSLREQLHGLHKEIQSARVEEQELQEVVSGLQASRDSLASRRSAGPDADAADAAAVRDATPDGARDEKGSSLGDGAEEPWRAPGETAHTEAAPADGSEAGGGELQLQLRQAESVAESLQKKCTEAQLELKALQERHQATEQETRGLHEELELCREKLERYRKVKQKAWAGWLPLMAMVVGIAVSVLYPTME</sequence>
<organism evidence="5 6">
    <name type="scientific">Petromyzon marinus</name>
    <name type="common">Sea lamprey</name>
    <dbReference type="NCBI Taxonomy" id="7757"/>
    <lineage>
        <taxon>Eukaryota</taxon>
        <taxon>Metazoa</taxon>
        <taxon>Chordata</taxon>
        <taxon>Craniata</taxon>
        <taxon>Vertebrata</taxon>
        <taxon>Cyclostomata</taxon>
        <taxon>Hyperoartia</taxon>
        <taxon>Petromyzontiformes</taxon>
        <taxon>Petromyzontidae</taxon>
        <taxon>Petromyzon</taxon>
    </lineage>
</organism>
<dbReference type="InterPro" id="IPR051176">
    <property type="entry name" value="Cent_Immune-Sig_Mod"/>
</dbReference>
<dbReference type="GO" id="GO:0001675">
    <property type="term" value="P:acrosome assembly"/>
    <property type="evidence" value="ECO:0007669"/>
    <property type="project" value="TreeGrafter"/>
</dbReference>
<evidence type="ECO:0000256" key="2">
    <source>
        <dbReference type="SAM" id="MobiDB-lite"/>
    </source>
</evidence>
<dbReference type="CDD" id="cd22679">
    <property type="entry name" value="FHA_SLMAP"/>
    <property type="match status" value="1"/>
</dbReference>
<dbReference type="PANTHER" id="PTHR15715">
    <property type="entry name" value="CENTROSOMAL PROTEIN OF 170 KDA"/>
    <property type="match status" value="1"/>
</dbReference>
<dbReference type="InterPro" id="IPR000253">
    <property type="entry name" value="FHA_dom"/>
</dbReference>
<proteinExistence type="predicted"/>
<accession>A0AAJ7T400</accession>
<dbReference type="SMART" id="SM00240">
    <property type="entry name" value="FHA"/>
    <property type="match status" value="1"/>
</dbReference>
<feature type="region of interest" description="Disordered" evidence="2">
    <location>
        <begin position="701"/>
        <end position="767"/>
    </location>
</feature>
<dbReference type="SUPFAM" id="SSF49879">
    <property type="entry name" value="SMAD/FHA domain"/>
    <property type="match status" value="1"/>
</dbReference>
<protein>
    <submittedName>
        <fullName evidence="6">Sarcolemmal membrane-associated protein-like isoform X1</fullName>
    </submittedName>
</protein>
<dbReference type="Proteomes" id="UP001318040">
    <property type="component" value="Chromosome 14"/>
</dbReference>
<feature type="compositionally biased region" description="Basic and acidic residues" evidence="2">
    <location>
        <begin position="399"/>
        <end position="408"/>
    </location>
</feature>
<evidence type="ECO:0000313" key="5">
    <source>
        <dbReference type="Proteomes" id="UP001318040"/>
    </source>
</evidence>
<dbReference type="CDD" id="cd21911">
    <property type="entry name" value="CC1_SLMAP"/>
    <property type="match status" value="1"/>
</dbReference>
<evidence type="ECO:0000256" key="3">
    <source>
        <dbReference type="SAM" id="Phobius"/>
    </source>
</evidence>
<keyword evidence="3" id="KW-0812">Transmembrane</keyword>
<evidence type="ECO:0000256" key="1">
    <source>
        <dbReference type="SAM" id="Coils"/>
    </source>
</evidence>
<feature type="coiled-coil region" evidence="1">
    <location>
        <begin position="288"/>
        <end position="322"/>
    </location>
</feature>
<feature type="compositionally biased region" description="Low complexity" evidence="2">
    <location>
        <begin position="701"/>
        <end position="722"/>
    </location>
</feature>
<feature type="compositionally biased region" description="Basic and acidic residues" evidence="2">
    <location>
        <begin position="723"/>
        <end position="733"/>
    </location>
</feature>
<feature type="compositionally biased region" description="Polar residues" evidence="2">
    <location>
        <begin position="431"/>
        <end position="441"/>
    </location>
</feature>
<name>A0AAJ7T400_PETMA</name>
<dbReference type="PANTHER" id="PTHR15715:SF37">
    <property type="entry name" value="LD47843P"/>
    <property type="match status" value="1"/>
</dbReference>
<feature type="region of interest" description="Disordered" evidence="2">
    <location>
        <begin position="460"/>
        <end position="497"/>
    </location>
</feature>
<dbReference type="Gene3D" id="2.60.200.20">
    <property type="match status" value="1"/>
</dbReference>
<dbReference type="Pfam" id="PF00498">
    <property type="entry name" value="FHA"/>
    <property type="match status" value="1"/>
</dbReference>
<dbReference type="GO" id="GO:0002080">
    <property type="term" value="C:acrosomal membrane"/>
    <property type="evidence" value="ECO:0007669"/>
    <property type="project" value="TreeGrafter"/>
</dbReference>
<evidence type="ECO:0000313" key="6">
    <source>
        <dbReference type="RefSeq" id="XP_032809985.1"/>
    </source>
</evidence>
<reference evidence="6" key="1">
    <citation type="submission" date="2025-08" db="UniProtKB">
        <authorList>
            <consortium name="RefSeq"/>
        </authorList>
    </citation>
    <scope>IDENTIFICATION</scope>
    <source>
        <tissue evidence="6">Sperm</tissue>
    </source>
</reference>
<dbReference type="PROSITE" id="PS50006">
    <property type="entry name" value="FHA_DOMAIN"/>
    <property type="match status" value="1"/>
</dbReference>
<keyword evidence="5" id="KW-1185">Reference proteome</keyword>
<keyword evidence="3" id="KW-0472">Membrane</keyword>
<feature type="coiled-coil region" evidence="1">
    <location>
        <begin position="643"/>
        <end position="691"/>
    </location>
</feature>
<gene>
    <name evidence="6" type="primary">LOC116942329</name>
</gene>
<dbReference type="GO" id="GO:0007338">
    <property type="term" value="P:single fertilization"/>
    <property type="evidence" value="ECO:0007669"/>
    <property type="project" value="TreeGrafter"/>
</dbReference>
<dbReference type="KEGG" id="pmrn:116942329"/>
<keyword evidence="3" id="KW-1133">Transmembrane helix</keyword>
<dbReference type="InterPro" id="IPR008984">
    <property type="entry name" value="SMAD_FHA_dom_sf"/>
</dbReference>
<feature type="region of interest" description="Disordered" evidence="2">
    <location>
        <begin position="616"/>
        <end position="640"/>
    </location>
</feature>
<dbReference type="Gene3D" id="1.10.287.1490">
    <property type="match status" value="1"/>
</dbReference>